<dbReference type="EMBL" id="AQGS01000439">
    <property type="protein sequence ID" value="EPS40046.1"/>
    <property type="molecule type" value="Genomic_DNA"/>
</dbReference>
<dbReference type="UniPathway" id="UPA00344"/>
<evidence type="ECO:0000256" key="2">
    <source>
        <dbReference type="ARBA" id="ARBA00007589"/>
    </source>
</evidence>
<dbReference type="OrthoDB" id="4349954at2759"/>
<dbReference type="InterPro" id="IPR036135">
    <property type="entry name" value="MoeA_linker/N_sf"/>
</dbReference>
<dbReference type="Gene3D" id="2.170.190.11">
    <property type="entry name" value="Molybdopterin biosynthesis moea protein, domain 3"/>
    <property type="match status" value="1"/>
</dbReference>
<dbReference type="PROSITE" id="PS01079">
    <property type="entry name" value="MOCF_BIOSYNTHESIS_2"/>
    <property type="match status" value="1"/>
</dbReference>
<dbReference type="PROSITE" id="PS01078">
    <property type="entry name" value="MOCF_BIOSYNTHESIS_1"/>
    <property type="match status" value="1"/>
</dbReference>
<comment type="pathway">
    <text evidence="1 5">Cofactor biosynthesis; molybdopterin biosynthesis.</text>
</comment>
<organism evidence="8 9">
    <name type="scientific">Dactylellina haptotyla (strain CBS 200.50)</name>
    <name type="common">Nematode-trapping fungus</name>
    <name type="synonym">Monacrosporium haptotylum</name>
    <dbReference type="NCBI Taxonomy" id="1284197"/>
    <lineage>
        <taxon>Eukaryota</taxon>
        <taxon>Fungi</taxon>
        <taxon>Dikarya</taxon>
        <taxon>Ascomycota</taxon>
        <taxon>Pezizomycotina</taxon>
        <taxon>Orbiliomycetes</taxon>
        <taxon>Orbiliales</taxon>
        <taxon>Orbiliaceae</taxon>
        <taxon>Dactylellina</taxon>
    </lineage>
</organism>
<dbReference type="Pfam" id="PF03453">
    <property type="entry name" value="MoeA_N"/>
    <property type="match status" value="1"/>
</dbReference>
<dbReference type="Gene3D" id="3.90.105.10">
    <property type="entry name" value="Molybdopterin biosynthesis moea protein, domain 2"/>
    <property type="match status" value="1"/>
</dbReference>
<feature type="domain" description="MoaB/Mog" evidence="7">
    <location>
        <begin position="449"/>
        <end position="594"/>
    </location>
</feature>
<dbReference type="NCBIfam" id="TIGR00177">
    <property type="entry name" value="molyb_syn"/>
    <property type="match status" value="2"/>
</dbReference>
<dbReference type="Gene3D" id="3.40.980.10">
    <property type="entry name" value="MoaB/Mog-like domain"/>
    <property type="match status" value="2"/>
</dbReference>
<dbReference type="SUPFAM" id="SSF53218">
    <property type="entry name" value="Molybdenum cofactor biosynthesis proteins"/>
    <property type="match status" value="2"/>
</dbReference>
<dbReference type="InterPro" id="IPR001453">
    <property type="entry name" value="MoaB/Mog_dom"/>
</dbReference>
<proteinExistence type="inferred from homology"/>
<dbReference type="FunFam" id="2.170.190.11:FF:000001">
    <property type="entry name" value="Molybdopterin molybdenumtransferase"/>
    <property type="match status" value="1"/>
</dbReference>
<evidence type="ECO:0000256" key="1">
    <source>
        <dbReference type="ARBA" id="ARBA00005046"/>
    </source>
</evidence>
<dbReference type="InterPro" id="IPR005111">
    <property type="entry name" value="MoeA_C_domain_IV"/>
</dbReference>
<evidence type="ECO:0000313" key="9">
    <source>
        <dbReference type="Proteomes" id="UP000015100"/>
    </source>
</evidence>
<keyword evidence="4 5" id="KW-0501">Molybdenum cofactor biosynthesis</keyword>
<dbReference type="Pfam" id="PF03454">
    <property type="entry name" value="MoeA_C"/>
    <property type="match status" value="1"/>
</dbReference>
<dbReference type="GO" id="GO:0061598">
    <property type="term" value="F:molybdopterin adenylyltransferase activity"/>
    <property type="evidence" value="ECO:0007669"/>
    <property type="project" value="UniProtKB-UniRule"/>
</dbReference>
<evidence type="ECO:0000256" key="3">
    <source>
        <dbReference type="ARBA" id="ARBA00008339"/>
    </source>
</evidence>
<dbReference type="Proteomes" id="UP000015100">
    <property type="component" value="Unassembled WGS sequence"/>
</dbReference>
<dbReference type="STRING" id="1284197.S8AFV3"/>
<feature type="domain" description="MoaB/Mog" evidence="7">
    <location>
        <begin position="7"/>
        <end position="160"/>
    </location>
</feature>
<dbReference type="NCBIfam" id="NF045515">
    <property type="entry name" value="Glp_gephyrin"/>
    <property type="match status" value="1"/>
</dbReference>
<dbReference type="GO" id="GO:0046872">
    <property type="term" value="F:metal ion binding"/>
    <property type="evidence" value="ECO:0007669"/>
    <property type="project" value="UniProtKB-UniRule"/>
</dbReference>
<dbReference type="FunFam" id="3.40.980.10:FF:000011">
    <property type="entry name" value="Molybdopterin molybdenumtransferase"/>
    <property type="match status" value="1"/>
</dbReference>
<dbReference type="OMA" id="ESPYPMI"/>
<feature type="region of interest" description="Disordered" evidence="6">
    <location>
        <begin position="188"/>
        <end position="262"/>
    </location>
</feature>
<dbReference type="GO" id="GO:0005829">
    <property type="term" value="C:cytosol"/>
    <property type="evidence" value="ECO:0007669"/>
    <property type="project" value="TreeGrafter"/>
</dbReference>
<dbReference type="PANTHER" id="PTHR10192:SF5">
    <property type="entry name" value="GEPHYRIN"/>
    <property type="match status" value="1"/>
</dbReference>
<evidence type="ECO:0000256" key="5">
    <source>
        <dbReference type="RuleBase" id="RU365090"/>
    </source>
</evidence>
<comment type="similarity">
    <text evidence="5">Belongs to the MoeA family.</text>
</comment>
<dbReference type="Pfam" id="PF00994">
    <property type="entry name" value="MoCF_biosynth"/>
    <property type="match status" value="2"/>
</dbReference>
<dbReference type="CDD" id="cd00887">
    <property type="entry name" value="MoeA"/>
    <property type="match status" value="1"/>
</dbReference>
<gene>
    <name evidence="8" type="ORF">H072_6138</name>
</gene>
<dbReference type="InterPro" id="IPR036688">
    <property type="entry name" value="MoeA_C_domain_IV_sf"/>
</dbReference>
<evidence type="ECO:0000259" key="7">
    <source>
        <dbReference type="SMART" id="SM00852"/>
    </source>
</evidence>
<reference evidence="8 9" key="1">
    <citation type="journal article" date="2013" name="PLoS Genet.">
        <title>Genomic mechanisms accounting for the adaptation to parasitism in nematode-trapping fungi.</title>
        <authorList>
            <person name="Meerupati T."/>
            <person name="Andersson K.M."/>
            <person name="Friman E."/>
            <person name="Kumar D."/>
            <person name="Tunlid A."/>
            <person name="Ahren D."/>
        </authorList>
    </citation>
    <scope>NUCLEOTIDE SEQUENCE [LARGE SCALE GENOMIC DNA]</scope>
    <source>
        <strain evidence="8 9">CBS 200.50</strain>
    </source>
</reference>
<evidence type="ECO:0000313" key="8">
    <source>
        <dbReference type="EMBL" id="EPS40046.1"/>
    </source>
</evidence>
<dbReference type="eggNOG" id="KOG2371">
    <property type="taxonomic scope" value="Eukaryota"/>
</dbReference>
<keyword evidence="9" id="KW-1185">Reference proteome</keyword>
<dbReference type="SUPFAM" id="SSF63882">
    <property type="entry name" value="MoeA N-terminal region -like"/>
    <property type="match status" value="1"/>
</dbReference>
<feature type="compositionally biased region" description="Low complexity" evidence="6">
    <location>
        <begin position="188"/>
        <end position="197"/>
    </location>
</feature>
<dbReference type="HOGENOM" id="CLU_010186_2_2_1"/>
<dbReference type="PANTHER" id="PTHR10192">
    <property type="entry name" value="MOLYBDOPTERIN BIOSYNTHESIS PROTEIN"/>
    <property type="match status" value="1"/>
</dbReference>
<dbReference type="Gene3D" id="2.40.340.10">
    <property type="entry name" value="MoeA, C-terminal, domain IV"/>
    <property type="match status" value="1"/>
</dbReference>
<comment type="catalytic activity">
    <reaction evidence="5">
        <text>molybdopterin + ATP + H(+) = adenylyl-molybdopterin + diphosphate</text>
        <dbReference type="Rhea" id="RHEA:31331"/>
        <dbReference type="ChEBI" id="CHEBI:15378"/>
        <dbReference type="ChEBI" id="CHEBI:30616"/>
        <dbReference type="ChEBI" id="CHEBI:33019"/>
        <dbReference type="ChEBI" id="CHEBI:58698"/>
        <dbReference type="ChEBI" id="CHEBI:62727"/>
    </reaction>
</comment>
<comment type="caution">
    <text evidence="8">The sequence shown here is derived from an EMBL/GenBank/DDBJ whole genome shotgun (WGS) entry which is preliminary data.</text>
</comment>
<keyword evidence="5" id="KW-0808">Transferase</keyword>
<dbReference type="InterPro" id="IPR005110">
    <property type="entry name" value="MoeA_linker/N"/>
</dbReference>
<accession>S8AFV3</accession>
<comment type="catalytic activity">
    <reaction evidence="5">
        <text>adenylyl-molybdopterin + molybdate = Mo-molybdopterin + AMP + H(+)</text>
        <dbReference type="Rhea" id="RHEA:35047"/>
        <dbReference type="ChEBI" id="CHEBI:15378"/>
        <dbReference type="ChEBI" id="CHEBI:36264"/>
        <dbReference type="ChEBI" id="CHEBI:62727"/>
        <dbReference type="ChEBI" id="CHEBI:71302"/>
        <dbReference type="ChEBI" id="CHEBI:456215"/>
    </reaction>
</comment>
<evidence type="ECO:0000256" key="4">
    <source>
        <dbReference type="ARBA" id="ARBA00023150"/>
    </source>
</evidence>
<keyword evidence="5" id="KW-0479">Metal-binding</keyword>
<dbReference type="GO" id="GO:0006777">
    <property type="term" value="P:Mo-molybdopterin cofactor biosynthetic process"/>
    <property type="evidence" value="ECO:0007669"/>
    <property type="project" value="UniProtKB-UniRule"/>
</dbReference>
<dbReference type="GO" id="GO:0005524">
    <property type="term" value="F:ATP binding"/>
    <property type="evidence" value="ECO:0007669"/>
    <property type="project" value="UniProtKB-UniRule"/>
</dbReference>
<sequence length="693" mass="73053">MKELTIGLLIISDTAAADHATDRAIDTLTAVVAEANAEIHNNTYEWLIEERRIVPDEKDQIQEKVKDWCDNKRLSLVVTTGGTGFAKRDVTPEAVGELLDKTASGLVHGMLAASLKITPFAIMSRPVAGVRNETVVITLPGSPKGAKENLESIIKLLPHACIQAAGGDSRVLHSGGIKKLEKEAGVAASSSSVTAQGQHDHHSHLDQSGGIASDDAAAVGGCGHHHGHGHHAPKPRTQQQQQPAGLLSNELSGDVTRRHRSSPYPMITVKEAQELIAKNIPPPAVVSKAVDANLVGYILAEDVSARESVPAFRASIVDGYAVVHTDGTGVYPVVAVSHAAPGDIKPLEPGQIARITTGAPLPPGATAVVMVEDTSIAKTTEDGKEEMEVEILASGLGEMENVREVGSDVKAGEFVLRAGAELTAVGGEVGLLASVGTETVKVYKKPIVGVLSTGDEVVEHNRPGALSLGEIRDSNRPTLMAAIQARGFEYVDLGIAKDQPGTLEDVIKDALSKVDVIITTGGVSMGEKDFLKPTIERAFEGTIHFGRVAMKPGKPTTFATIPVDSTSKPIFSLPGNPASASVTFHLFVLPALRQLQGYIGNQVHLPKALVTVEKEIRLDARPEYHRVSVKIDKAGGLVASSTGGQRSSRIGSMEAANALLCLPALTEVGDKRTHIPRGDKVEALLIGDLKVDI</sequence>
<dbReference type="InterPro" id="IPR038987">
    <property type="entry name" value="MoeA-like"/>
</dbReference>
<dbReference type="CDD" id="cd00886">
    <property type="entry name" value="MogA_MoaB"/>
    <property type="match status" value="1"/>
</dbReference>
<comment type="function">
    <text evidence="5">Catalyzes two steps in the biosynthesis of the molybdenum cofactor. In the first step, molybdopterin is adenylated. Subsequently, molybdate is inserted into adenylated molybdopterin and AMP is released.</text>
</comment>
<comment type="similarity">
    <text evidence="3">In the C-terminal section; belongs to the MoeA family.</text>
</comment>
<protein>
    <recommendedName>
        <fullName evidence="7">MoaB/Mog domain-containing protein</fullName>
    </recommendedName>
</protein>
<dbReference type="SUPFAM" id="SSF63867">
    <property type="entry name" value="MoeA C-terminal domain-like"/>
    <property type="match status" value="1"/>
</dbReference>
<dbReference type="AlphaFoldDB" id="S8AFV3"/>
<keyword evidence="5" id="KW-0500">Molybdenum</keyword>
<name>S8AFV3_DACHA</name>
<dbReference type="SMART" id="SM00852">
    <property type="entry name" value="MoCF_biosynth"/>
    <property type="match status" value="2"/>
</dbReference>
<dbReference type="GO" id="GO:0061599">
    <property type="term" value="F:molybdopterin molybdotransferase activity"/>
    <property type="evidence" value="ECO:0007669"/>
    <property type="project" value="UniProtKB-UniRule"/>
</dbReference>
<dbReference type="InterPro" id="IPR008284">
    <property type="entry name" value="MoCF_biosynth_CS"/>
</dbReference>
<evidence type="ECO:0000256" key="6">
    <source>
        <dbReference type="SAM" id="MobiDB-lite"/>
    </source>
</evidence>
<reference evidence="9" key="2">
    <citation type="submission" date="2013-04" db="EMBL/GenBank/DDBJ databases">
        <title>Genomic mechanisms accounting for the adaptation to parasitism in nematode-trapping fungi.</title>
        <authorList>
            <person name="Ahren D.G."/>
        </authorList>
    </citation>
    <scope>NUCLEOTIDE SEQUENCE [LARGE SCALE GENOMIC DNA]</scope>
    <source>
        <strain evidence="9">CBS 200.50</strain>
    </source>
</reference>
<keyword evidence="5" id="KW-0460">Magnesium</keyword>
<comment type="cofactor">
    <cofactor evidence="5">
        <name>Mg(2+)</name>
        <dbReference type="ChEBI" id="CHEBI:18420"/>
    </cofactor>
</comment>
<comment type="similarity">
    <text evidence="2">In the N-terminal section; belongs to the MoaB/Mog family.</text>
</comment>
<dbReference type="InterPro" id="IPR036425">
    <property type="entry name" value="MoaB/Mog-like_dom_sf"/>
</dbReference>
<feature type="compositionally biased region" description="Basic residues" evidence="6">
    <location>
        <begin position="223"/>
        <end position="234"/>
    </location>
</feature>